<keyword evidence="2" id="KW-1185">Reference proteome</keyword>
<protein>
    <submittedName>
        <fullName evidence="1">Uncharacterized protein</fullName>
    </submittedName>
</protein>
<dbReference type="KEGG" id="swi:Swit_1580"/>
<dbReference type="EMBL" id="CP000699">
    <property type="protein sequence ID" value="ABQ67943.1"/>
    <property type="molecule type" value="Genomic_DNA"/>
</dbReference>
<dbReference type="Proteomes" id="UP000001989">
    <property type="component" value="Chromosome"/>
</dbReference>
<organism evidence="1 2">
    <name type="scientific">Rhizorhabdus wittichii (strain DSM 6014 / CCUG 31198 / JCM 15750 / NBRC 105917 / EY 4224 / RW1)</name>
    <name type="common">Sphingomonas wittichii</name>
    <dbReference type="NCBI Taxonomy" id="392499"/>
    <lineage>
        <taxon>Bacteria</taxon>
        <taxon>Pseudomonadati</taxon>
        <taxon>Pseudomonadota</taxon>
        <taxon>Alphaproteobacteria</taxon>
        <taxon>Sphingomonadales</taxon>
        <taxon>Sphingomonadaceae</taxon>
        <taxon>Rhizorhabdus</taxon>
    </lineage>
</organism>
<accession>A0A9J9HAE4</accession>
<evidence type="ECO:0000313" key="1">
    <source>
        <dbReference type="EMBL" id="ABQ67943.1"/>
    </source>
</evidence>
<gene>
    <name evidence="1" type="ordered locus">Swit_1580</name>
</gene>
<dbReference type="AlphaFoldDB" id="A0A9J9HAE4"/>
<reference evidence="1 2" key="1">
    <citation type="journal article" date="2010" name="J. Bacteriol.">
        <title>Genome sequence of the dioxin-mineralizing bacterium Sphingomonas wittichii RW1.</title>
        <authorList>
            <person name="Miller T.R."/>
            <person name="Delcher A.L."/>
            <person name="Salzberg S.L."/>
            <person name="Saunders E."/>
            <person name="Detter J.C."/>
            <person name="Halden R.U."/>
        </authorList>
    </citation>
    <scope>NUCLEOTIDE SEQUENCE [LARGE SCALE GENOMIC DNA]</scope>
    <source>
        <strain evidence="2">DSM 6014 / CCUG 31198 / JCM 15750 / NBRC 105917 / EY 4224 / RW1</strain>
    </source>
</reference>
<sequence>MVSMHPSSMMNSEAVQDKLASNRIERRHQANVNEVSLLAGMIRDGEGRRMAPSHASRGDVRYRYYNSVNEGEGPHARPIRIAARDIEKAVVESLQRLIGDRAQLTLLYPQHGGEGYETADLLRSAALLHRNISTMAPSDQRALLLDLSLQVMVHADRIEAKIDHAALGRRLGIGQLDSDQEVVKLAIPTLMVRRGTDVKLTIQFDASASSSRRDPKLVELIVKAHQARRMLGLDGRPPTIASDLDYYARNHLARLARFAFLGPEIVTAIMEGSQPATVSARKLMRTSDLPMDWKQQKSMLGFS</sequence>
<proteinExistence type="predicted"/>
<name>A0A9J9HAE4_RHIWR</name>
<evidence type="ECO:0000313" key="2">
    <source>
        <dbReference type="Proteomes" id="UP000001989"/>
    </source>
</evidence>